<name>A0A6A5W0D3_9PLEO</name>
<accession>A0A6A5W0D3</accession>
<keyword evidence="1" id="KW-1133">Transmembrane helix</keyword>
<evidence type="ECO:0000313" key="2">
    <source>
        <dbReference type="EMBL" id="KAF1992655.1"/>
    </source>
</evidence>
<proteinExistence type="predicted"/>
<dbReference type="Proteomes" id="UP000799779">
    <property type="component" value="Unassembled WGS sequence"/>
</dbReference>
<feature type="non-terminal residue" evidence="2">
    <location>
        <position position="1"/>
    </location>
</feature>
<feature type="transmembrane region" description="Helical" evidence="1">
    <location>
        <begin position="6"/>
        <end position="26"/>
    </location>
</feature>
<organism evidence="2 3">
    <name type="scientific">Amniculicola lignicola CBS 123094</name>
    <dbReference type="NCBI Taxonomy" id="1392246"/>
    <lineage>
        <taxon>Eukaryota</taxon>
        <taxon>Fungi</taxon>
        <taxon>Dikarya</taxon>
        <taxon>Ascomycota</taxon>
        <taxon>Pezizomycotina</taxon>
        <taxon>Dothideomycetes</taxon>
        <taxon>Pleosporomycetidae</taxon>
        <taxon>Pleosporales</taxon>
        <taxon>Amniculicolaceae</taxon>
        <taxon>Amniculicola</taxon>
    </lineage>
</organism>
<dbReference type="AlphaFoldDB" id="A0A6A5W0D3"/>
<dbReference type="EMBL" id="ML978007">
    <property type="protein sequence ID" value="KAF1992655.1"/>
    <property type="molecule type" value="Genomic_DNA"/>
</dbReference>
<feature type="transmembrane region" description="Helical" evidence="1">
    <location>
        <begin position="38"/>
        <end position="59"/>
    </location>
</feature>
<sequence length="73" mass="8292">VGKIEYIYTLLCYAFNILYTKLGYNIDNKAILQIVVKALNNIVGPNSLILTLLVFRVYLRINSNLLLSLDTTI</sequence>
<evidence type="ECO:0000313" key="3">
    <source>
        <dbReference type="Proteomes" id="UP000799779"/>
    </source>
</evidence>
<protein>
    <submittedName>
        <fullName evidence="2">Uncharacterized protein</fullName>
    </submittedName>
</protein>
<keyword evidence="1" id="KW-0812">Transmembrane</keyword>
<evidence type="ECO:0000256" key="1">
    <source>
        <dbReference type="SAM" id="Phobius"/>
    </source>
</evidence>
<reference evidence="2" key="1">
    <citation type="journal article" date="2020" name="Stud. Mycol.">
        <title>101 Dothideomycetes genomes: a test case for predicting lifestyles and emergence of pathogens.</title>
        <authorList>
            <person name="Haridas S."/>
            <person name="Albert R."/>
            <person name="Binder M."/>
            <person name="Bloem J."/>
            <person name="Labutti K."/>
            <person name="Salamov A."/>
            <person name="Andreopoulos B."/>
            <person name="Baker S."/>
            <person name="Barry K."/>
            <person name="Bills G."/>
            <person name="Bluhm B."/>
            <person name="Cannon C."/>
            <person name="Castanera R."/>
            <person name="Culley D."/>
            <person name="Daum C."/>
            <person name="Ezra D."/>
            <person name="Gonzalez J."/>
            <person name="Henrissat B."/>
            <person name="Kuo A."/>
            <person name="Liang C."/>
            <person name="Lipzen A."/>
            <person name="Lutzoni F."/>
            <person name="Magnuson J."/>
            <person name="Mondo S."/>
            <person name="Nolan M."/>
            <person name="Ohm R."/>
            <person name="Pangilinan J."/>
            <person name="Park H.-J."/>
            <person name="Ramirez L."/>
            <person name="Alfaro M."/>
            <person name="Sun H."/>
            <person name="Tritt A."/>
            <person name="Yoshinaga Y."/>
            <person name="Zwiers L.-H."/>
            <person name="Turgeon B."/>
            <person name="Goodwin S."/>
            <person name="Spatafora J."/>
            <person name="Crous P."/>
            <person name="Grigoriev I."/>
        </authorList>
    </citation>
    <scope>NUCLEOTIDE SEQUENCE</scope>
    <source>
        <strain evidence="2">CBS 123094</strain>
    </source>
</reference>
<keyword evidence="1" id="KW-0472">Membrane</keyword>
<dbReference type="OrthoDB" id="3787579at2759"/>
<keyword evidence="3" id="KW-1185">Reference proteome</keyword>
<gene>
    <name evidence="2" type="ORF">P154DRAFT_452617</name>
</gene>